<dbReference type="KEGG" id="palb:EJC50_18730"/>
<dbReference type="OrthoDB" id="9804333at2"/>
<dbReference type="AlphaFoldDB" id="A0A3S9A6W6"/>
<evidence type="ECO:0000313" key="1">
    <source>
        <dbReference type="EMBL" id="AZN41480.1"/>
    </source>
</evidence>
<dbReference type="InterPro" id="IPR052018">
    <property type="entry name" value="PHP_domain"/>
</dbReference>
<evidence type="ECO:0000313" key="2">
    <source>
        <dbReference type="Proteomes" id="UP000272528"/>
    </source>
</evidence>
<dbReference type="GO" id="GO:0004534">
    <property type="term" value="F:5'-3' RNA exonuclease activity"/>
    <property type="evidence" value="ECO:0007669"/>
    <property type="project" value="TreeGrafter"/>
</dbReference>
<dbReference type="GO" id="GO:0035312">
    <property type="term" value="F:5'-3' DNA exonuclease activity"/>
    <property type="evidence" value="ECO:0007669"/>
    <property type="project" value="TreeGrafter"/>
</dbReference>
<organism evidence="1 2">
    <name type="scientific">Paenibacillus albus</name>
    <dbReference type="NCBI Taxonomy" id="2495582"/>
    <lineage>
        <taxon>Bacteria</taxon>
        <taxon>Bacillati</taxon>
        <taxon>Bacillota</taxon>
        <taxon>Bacilli</taxon>
        <taxon>Bacillales</taxon>
        <taxon>Paenibacillaceae</taxon>
        <taxon>Paenibacillus</taxon>
    </lineage>
</organism>
<proteinExistence type="predicted"/>
<dbReference type="EMBL" id="CP034437">
    <property type="protein sequence ID" value="AZN41480.1"/>
    <property type="molecule type" value="Genomic_DNA"/>
</dbReference>
<protein>
    <submittedName>
        <fullName evidence="1">PHP domain-containing protein</fullName>
    </submittedName>
</protein>
<reference evidence="2" key="1">
    <citation type="submission" date="2018-12" db="EMBL/GenBank/DDBJ databases">
        <title>Genome sequence of Peanibacillus sp.</title>
        <authorList>
            <person name="Subramani G."/>
            <person name="Srinivasan S."/>
            <person name="Kim M.K."/>
        </authorList>
    </citation>
    <scope>NUCLEOTIDE SEQUENCE [LARGE SCALE GENOMIC DNA]</scope>
    <source>
        <strain evidence="2">18JY67-1</strain>
    </source>
</reference>
<name>A0A3S9A6W6_9BACL</name>
<sequence>MKTIIYLDGSKRKYKGNLHTHSTRSDGQYPQETVIEAYRSRGYSFICLSDHEIYWKSDAFDDEQFIMLDGYEMACEMSWRETGQQFHIHGLLDRSLGSVNEFEHDEEHAKPDFTSLATIQALIDEMKERGNLVIMNHPVWSRNKEEELLQLDGYYAIEIYNHQSELDEAVGYGVHHWDYLLKRGRKVFAVAADDAHGGSMDAPISEFFGGWISVEADELKQQSVIDAMKEGRYYSSNGPEIFDMRVEDGYLKIECSPVKFIKFITHPFNGRNVFNQDASPVTSAAFRVEGEESYIRVECVDFEGNVAWSNPIYPGEWKVITEK</sequence>
<dbReference type="Proteomes" id="UP000272528">
    <property type="component" value="Chromosome"/>
</dbReference>
<keyword evidence="2" id="KW-1185">Reference proteome</keyword>
<dbReference type="PANTHER" id="PTHR42924:SF3">
    <property type="entry name" value="POLYMERASE_HISTIDINOL PHOSPHATASE N-TERMINAL DOMAIN-CONTAINING PROTEIN"/>
    <property type="match status" value="1"/>
</dbReference>
<dbReference type="PANTHER" id="PTHR42924">
    <property type="entry name" value="EXONUCLEASE"/>
    <property type="match status" value="1"/>
</dbReference>
<dbReference type="Gene3D" id="3.20.20.140">
    <property type="entry name" value="Metal-dependent hydrolases"/>
    <property type="match status" value="1"/>
</dbReference>
<accession>A0A3S9A6W6</accession>
<gene>
    <name evidence="1" type="ORF">EJC50_18730</name>
</gene>
<dbReference type="SUPFAM" id="SSF89550">
    <property type="entry name" value="PHP domain-like"/>
    <property type="match status" value="1"/>
</dbReference>
<dbReference type="NCBIfam" id="NF038032">
    <property type="entry name" value="CehA_McbA_metalo"/>
    <property type="match status" value="1"/>
</dbReference>
<dbReference type="InterPro" id="IPR016195">
    <property type="entry name" value="Pol/histidinol_Pase-like"/>
</dbReference>
<dbReference type="RefSeq" id="WP_126017187.1">
    <property type="nucleotide sequence ID" value="NZ_CP034437.1"/>
</dbReference>